<protein>
    <submittedName>
        <fullName evidence="2">Serine hydrolase</fullName>
    </submittedName>
</protein>
<gene>
    <name evidence="2" type="ORF">PUW23_04635</name>
</gene>
<dbReference type="RefSeq" id="WP_047914387.1">
    <property type="nucleotide sequence ID" value="NZ_CP118101.1"/>
</dbReference>
<dbReference type="Pfam" id="PF00144">
    <property type="entry name" value="Beta-lactamase"/>
    <property type="match status" value="1"/>
</dbReference>
<keyword evidence="2" id="KW-0378">Hydrolase</keyword>
<dbReference type="Gene3D" id="3.40.710.10">
    <property type="entry name" value="DD-peptidase/beta-lactamase superfamily"/>
    <property type="match status" value="1"/>
</dbReference>
<feature type="domain" description="Beta-lactamase-related" evidence="1">
    <location>
        <begin position="54"/>
        <end position="325"/>
    </location>
</feature>
<name>A0AAX3N4A8_9BACL</name>
<accession>A0AAX3N4A8</accession>
<dbReference type="AlphaFoldDB" id="A0AAX3N4A8"/>
<dbReference type="EMBL" id="CP118101">
    <property type="protein sequence ID" value="WDH83535.1"/>
    <property type="molecule type" value="Genomic_DNA"/>
</dbReference>
<dbReference type="InterPro" id="IPR012338">
    <property type="entry name" value="Beta-lactam/transpept-like"/>
</dbReference>
<dbReference type="SUPFAM" id="SSF56601">
    <property type="entry name" value="beta-lactamase/transpeptidase-like"/>
    <property type="match status" value="1"/>
</dbReference>
<dbReference type="PANTHER" id="PTHR46825">
    <property type="entry name" value="D-ALANYL-D-ALANINE-CARBOXYPEPTIDASE/ENDOPEPTIDASE AMPH"/>
    <property type="match status" value="1"/>
</dbReference>
<evidence type="ECO:0000259" key="1">
    <source>
        <dbReference type="Pfam" id="PF00144"/>
    </source>
</evidence>
<dbReference type="GO" id="GO:0016787">
    <property type="term" value="F:hydrolase activity"/>
    <property type="evidence" value="ECO:0007669"/>
    <property type="project" value="UniProtKB-KW"/>
</dbReference>
<evidence type="ECO:0000313" key="2">
    <source>
        <dbReference type="EMBL" id="WDH83535.1"/>
    </source>
</evidence>
<reference evidence="2" key="1">
    <citation type="submission" date="2023-02" db="EMBL/GenBank/DDBJ databases">
        <title>Pathogen: clinical or host-associated sample.</title>
        <authorList>
            <person name="Hergert J."/>
            <person name="Casey R."/>
            <person name="Wagner J."/>
            <person name="Young E.L."/>
            <person name="Oakeson K.F."/>
        </authorList>
    </citation>
    <scope>NUCLEOTIDE SEQUENCE</scope>
    <source>
        <strain evidence="2">2022CK-00830</strain>
    </source>
</reference>
<proteinExistence type="predicted"/>
<dbReference type="InterPro" id="IPR001466">
    <property type="entry name" value="Beta-lactam-related"/>
</dbReference>
<dbReference type="PANTHER" id="PTHR46825:SF8">
    <property type="entry name" value="BETA-LACTAMASE-RELATED"/>
    <property type="match status" value="1"/>
</dbReference>
<organism evidence="2 3">
    <name type="scientific">Paenibacillus urinalis</name>
    <dbReference type="NCBI Taxonomy" id="521520"/>
    <lineage>
        <taxon>Bacteria</taxon>
        <taxon>Bacillati</taxon>
        <taxon>Bacillota</taxon>
        <taxon>Bacilli</taxon>
        <taxon>Bacillales</taxon>
        <taxon>Paenibacillaceae</taxon>
        <taxon>Paenibacillus</taxon>
    </lineage>
</organism>
<sequence>MSPFLSLTIQNFIDSCLESYYAKHKEAVLVIGTVYRNERRVYGIGNLSPYPTSEYSRLIYEIGSITKLFTVSLLAQLHYDGFLTIDESLGQYVPLLPPDSPVTFQHLATHTSGLPSRSILRETRNLFDTRNSRDPYSAFSLSEAAFYLRKISAKEAGIKYQYSNAGMGLLGHVLATELQTTYELAVQDGITIPLQMPDTAIHLSSEARERFVPGYTGRRRAAELVLQDFPGTGAFRSSISDLLTFLSVHMGVHPDKEMTSIYSITQQLHFQKNDTFGVGLGWFHQLKDNLIWHNGGTHGYMSFMGFLPGQEIGVVVLSNKRTSSFAMNPTHIGMELLKRVR</sequence>
<dbReference type="Proteomes" id="UP001220962">
    <property type="component" value="Chromosome"/>
</dbReference>
<dbReference type="InterPro" id="IPR050491">
    <property type="entry name" value="AmpC-like"/>
</dbReference>
<evidence type="ECO:0000313" key="3">
    <source>
        <dbReference type="Proteomes" id="UP001220962"/>
    </source>
</evidence>